<feature type="compositionally biased region" description="Basic and acidic residues" evidence="1">
    <location>
        <begin position="188"/>
        <end position="201"/>
    </location>
</feature>
<evidence type="ECO:0000256" key="1">
    <source>
        <dbReference type="SAM" id="MobiDB-lite"/>
    </source>
</evidence>
<dbReference type="EMBL" id="RCHS01000399">
    <property type="protein sequence ID" value="RMX59098.1"/>
    <property type="molecule type" value="Genomic_DNA"/>
</dbReference>
<gene>
    <name evidence="2" type="ORF">pdam_00009766</name>
</gene>
<organism evidence="2 3">
    <name type="scientific">Pocillopora damicornis</name>
    <name type="common">Cauliflower coral</name>
    <name type="synonym">Millepora damicornis</name>
    <dbReference type="NCBI Taxonomy" id="46731"/>
    <lineage>
        <taxon>Eukaryota</taxon>
        <taxon>Metazoa</taxon>
        <taxon>Cnidaria</taxon>
        <taxon>Anthozoa</taxon>
        <taxon>Hexacorallia</taxon>
        <taxon>Scleractinia</taxon>
        <taxon>Astrocoeniina</taxon>
        <taxon>Pocilloporidae</taxon>
        <taxon>Pocillopora</taxon>
    </lineage>
</organism>
<keyword evidence="3" id="KW-1185">Reference proteome</keyword>
<dbReference type="Proteomes" id="UP000275408">
    <property type="component" value="Unassembled WGS sequence"/>
</dbReference>
<protein>
    <submittedName>
        <fullName evidence="2">Uncharacterized protein</fullName>
    </submittedName>
</protein>
<sequence>MIPQSQIFRNSDWSYCERIDKRPEVSCQRNWRWFKALGGKIAAILPGRIGSIVGFIFKTAGSVMSFLAQNAWPLTMGVAIFIGQEKGSKTADISFIGGDTTYSRVITSNEKAGNRFLEFIPAKVSDFEVSYSKIGRLQVKMFCQGKKAHPLYSKERCPKKQMLNPSLPKQIKTSGKDREIANDENEEQAIRGRARERLIEN</sequence>
<name>A0A3M6V0L5_POCDA</name>
<reference evidence="2 3" key="1">
    <citation type="journal article" date="2018" name="Sci. Rep.">
        <title>Comparative analysis of the Pocillopora damicornis genome highlights role of immune system in coral evolution.</title>
        <authorList>
            <person name="Cunning R."/>
            <person name="Bay R.A."/>
            <person name="Gillette P."/>
            <person name="Baker A.C."/>
            <person name="Traylor-Knowles N."/>
        </authorList>
    </citation>
    <scope>NUCLEOTIDE SEQUENCE [LARGE SCALE GENOMIC DNA]</scope>
    <source>
        <strain evidence="2">RSMAS</strain>
        <tissue evidence="2">Whole animal</tissue>
    </source>
</reference>
<accession>A0A3M6V0L5</accession>
<comment type="caution">
    <text evidence="2">The sequence shown here is derived from an EMBL/GenBank/DDBJ whole genome shotgun (WGS) entry which is preliminary data.</text>
</comment>
<proteinExistence type="predicted"/>
<evidence type="ECO:0000313" key="2">
    <source>
        <dbReference type="EMBL" id="RMX59098.1"/>
    </source>
</evidence>
<dbReference type="AlphaFoldDB" id="A0A3M6V0L5"/>
<evidence type="ECO:0000313" key="3">
    <source>
        <dbReference type="Proteomes" id="UP000275408"/>
    </source>
</evidence>
<feature type="region of interest" description="Disordered" evidence="1">
    <location>
        <begin position="163"/>
        <end position="201"/>
    </location>
</feature>